<dbReference type="OrthoDB" id="2149705at2759"/>
<name>A0A1Y2ICM2_TRAC3</name>
<feature type="region of interest" description="Disordered" evidence="1">
    <location>
        <begin position="25"/>
        <end position="62"/>
    </location>
</feature>
<dbReference type="Proteomes" id="UP000193067">
    <property type="component" value="Unassembled WGS sequence"/>
</dbReference>
<protein>
    <submittedName>
        <fullName evidence="2">Uncharacterized protein</fullName>
    </submittedName>
</protein>
<reference evidence="2 3" key="1">
    <citation type="journal article" date="2015" name="Biotechnol. Biofuels">
        <title>Enhanced degradation of softwood versus hardwood by the white-rot fungus Pycnoporus coccineus.</title>
        <authorList>
            <person name="Couturier M."/>
            <person name="Navarro D."/>
            <person name="Chevret D."/>
            <person name="Henrissat B."/>
            <person name="Piumi F."/>
            <person name="Ruiz-Duenas F.J."/>
            <person name="Martinez A.T."/>
            <person name="Grigoriev I.V."/>
            <person name="Riley R."/>
            <person name="Lipzen A."/>
            <person name="Berrin J.G."/>
            <person name="Master E.R."/>
            <person name="Rosso M.N."/>
        </authorList>
    </citation>
    <scope>NUCLEOTIDE SEQUENCE [LARGE SCALE GENOMIC DNA]</scope>
    <source>
        <strain evidence="2 3">BRFM310</strain>
    </source>
</reference>
<evidence type="ECO:0000313" key="3">
    <source>
        <dbReference type="Proteomes" id="UP000193067"/>
    </source>
</evidence>
<keyword evidence="3" id="KW-1185">Reference proteome</keyword>
<evidence type="ECO:0000313" key="2">
    <source>
        <dbReference type="EMBL" id="OSC98433.1"/>
    </source>
</evidence>
<dbReference type="EMBL" id="KZ084138">
    <property type="protein sequence ID" value="OSC98433.1"/>
    <property type="molecule type" value="Genomic_DNA"/>
</dbReference>
<accession>A0A1Y2ICM2</accession>
<proteinExistence type="predicted"/>
<sequence>MPADRVARTQLKQTTLVFSKAAVSRRTHATTDDASDAPKTQLARPKPFPLLSKGKGKAKAASGNEDRVLTDVVLSIKPEFTQVPCFAPQVSIAHVCSNLRYL</sequence>
<gene>
    <name evidence="2" type="ORF">PYCCODRAFT_1439303</name>
</gene>
<organism evidence="2 3">
    <name type="scientific">Trametes coccinea (strain BRFM310)</name>
    <name type="common">Pycnoporus coccineus</name>
    <dbReference type="NCBI Taxonomy" id="1353009"/>
    <lineage>
        <taxon>Eukaryota</taxon>
        <taxon>Fungi</taxon>
        <taxon>Dikarya</taxon>
        <taxon>Basidiomycota</taxon>
        <taxon>Agaricomycotina</taxon>
        <taxon>Agaricomycetes</taxon>
        <taxon>Polyporales</taxon>
        <taxon>Polyporaceae</taxon>
        <taxon>Trametes</taxon>
    </lineage>
</organism>
<evidence type="ECO:0000256" key="1">
    <source>
        <dbReference type="SAM" id="MobiDB-lite"/>
    </source>
</evidence>
<dbReference type="AlphaFoldDB" id="A0A1Y2ICM2"/>